<reference evidence="2" key="2">
    <citation type="submission" date="2023-01" db="EMBL/GenBank/DDBJ databases">
        <authorList>
            <person name="Du H."/>
            <person name="Wan W."/>
        </authorList>
    </citation>
    <scope>NUCLEOTIDE SEQUENCE</scope>
    <source>
        <strain evidence="2">HD1688</strain>
    </source>
</reference>
<reference evidence="2" key="1">
    <citation type="journal article" date="2023" name="Front. Microbiol.">
        <title>Genomic characterization of carbapenem-resistant Klebsiella oxytoca complex in China: a multi-center study.</title>
        <authorList>
            <person name="Wan W."/>
            <person name="Yang X."/>
            <person name="Yu H."/>
            <person name="Wang M."/>
            <person name="Jia W."/>
            <person name="Huang B."/>
            <person name="Qu F."/>
            <person name="Shan B."/>
            <person name="Tang Y.W."/>
            <person name="Chen L."/>
            <person name="Du H."/>
        </authorList>
    </citation>
    <scope>NUCLEOTIDE SEQUENCE</scope>
    <source>
        <strain evidence="2">HD1688</strain>
    </source>
</reference>
<evidence type="ECO:0000313" key="3">
    <source>
        <dbReference type="Proteomes" id="UP001249822"/>
    </source>
</evidence>
<keyword evidence="1" id="KW-0732">Signal</keyword>
<feature type="chain" id="PRO_5044316632" evidence="1">
    <location>
        <begin position="20"/>
        <end position="162"/>
    </location>
</feature>
<evidence type="ECO:0000313" key="2">
    <source>
        <dbReference type="EMBL" id="MDS7903577.1"/>
    </source>
</evidence>
<gene>
    <name evidence="2" type="ORF">PTQ40_31975</name>
</gene>
<proteinExistence type="predicted"/>
<accession>A0AB35Q5J5</accession>
<evidence type="ECO:0000256" key="1">
    <source>
        <dbReference type="SAM" id="SignalP"/>
    </source>
</evidence>
<dbReference type="RefSeq" id="WP_117044388.1">
    <property type="nucleotide sequence ID" value="NZ_CP166234.1"/>
</dbReference>
<sequence length="162" mass="17773">MAKLLVLFSSLLISFGVAAKSLPAIDDMKNGLDKVGLVKKSTWEDEKKDGVFLKSMSAVPGVVAILNEDQMAIFMKIPAYDDKEKRVKSINQLFERCRKMADVVMKGVSDNHIELIDDIISSSAKVPGFTVSNLVKGFEFNSMINMLGDGVVVQCGVRNTKI</sequence>
<dbReference type="Proteomes" id="UP001249822">
    <property type="component" value="Unassembled WGS sequence"/>
</dbReference>
<dbReference type="AlphaFoldDB" id="A0AB35Q5J5"/>
<protein>
    <submittedName>
        <fullName evidence="2">Uncharacterized protein</fullName>
    </submittedName>
</protein>
<organism evidence="2 3">
    <name type="scientific">Klebsiella michiganensis</name>
    <dbReference type="NCBI Taxonomy" id="1134687"/>
    <lineage>
        <taxon>Bacteria</taxon>
        <taxon>Pseudomonadati</taxon>
        <taxon>Pseudomonadota</taxon>
        <taxon>Gammaproteobacteria</taxon>
        <taxon>Enterobacterales</taxon>
        <taxon>Enterobacteriaceae</taxon>
        <taxon>Klebsiella/Raoultella group</taxon>
        <taxon>Klebsiella</taxon>
    </lineage>
</organism>
<feature type="signal peptide" evidence="1">
    <location>
        <begin position="1"/>
        <end position="19"/>
    </location>
</feature>
<comment type="caution">
    <text evidence="2">The sequence shown here is derived from an EMBL/GenBank/DDBJ whole genome shotgun (WGS) entry which is preliminary data.</text>
</comment>
<dbReference type="EMBL" id="JAQSKY010000049">
    <property type="protein sequence ID" value="MDS7903577.1"/>
    <property type="molecule type" value="Genomic_DNA"/>
</dbReference>
<name>A0AB35Q5J5_9ENTR</name>